<gene>
    <name evidence="6" type="ORF">K458DRAFT_417043</name>
</gene>
<keyword evidence="3" id="KW-0378">Hydrolase</keyword>
<evidence type="ECO:0000256" key="2">
    <source>
        <dbReference type="ARBA" id="ARBA00022670"/>
    </source>
</evidence>
<dbReference type="GO" id="GO:0008234">
    <property type="term" value="F:cysteine-type peptidase activity"/>
    <property type="evidence" value="ECO:0007669"/>
    <property type="project" value="UniProtKB-KW"/>
</dbReference>
<dbReference type="AlphaFoldDB" id="A0A6G1J6K3"/>
<organism evidence="6 7">
    <name type="scientific">Lentithecium fluviatile CBS 122367</name>
    <dbReference type="NCBI Taxonomy" id="1168545"/>
    <lineage>
        <taxon>Eukaryota</taxon>
        <taxon>Fungi</taxon>
        <taxon>Dikarya</taxon>
        <taxon>Ascomycota</taxon>
        <taxon>Pezizomycotina</taxon>
        <taxon>Dothideomycetes</taxon>
        <taxon>Pleosporomycetidae</taxon>
        <taxon>Pleosporales</taxon>
        <taxon>Massarineae</taxon>
        <taxon>Lentitheciaceae</taxon>
        <taxon>Lentithecium</taxon>
    </lineage>
</organism>
<accession>A0A6G1J6K3</accession>
<keyword evidence="2" id="KW-0645">Protease</keyword>
<name>A0A6G1J6K3_9PLEO</name>
<dbReference type="SUPFAM" id="SSF53182">
    <property type="entry name" value="Pyrrolidone carboxyl peptidase (pyroglutamate aminopeptidase)"/>
    <property type="match status" value="1"/>
</dbReference>
<dbReference type="Proteomes" id="UP000799291">
    <property type="component" value="Unassembled WGS sequence"/>
</dbReference>
<dbReference type="InterPro" id="IPR016125">
    <property type="entry name" value="Peptidase_C15-like"/>
</dbReference>
<evidence type="ECO:0000313" key="6">
    <source>
        <dbReference type="EMBL" id="KAF2685841.1"/>
    </source>
</evidence>
<evidence type="ECO:0000256" key="1">
    <source>
        <dbReference type="ARBA" id="ARBA00006641"/>
    </source>
</evidence>
<evidence type="ECO:0000256" key="3">
    <source>
        <dbReference type="ARBA" id="ARBA00022801"/>
    </source>
</evidence>
<protein>
    <submittedName>
        <fullName evidence="6">Peptidase C15, pyroglutamyl peptidase I-like protein</fullName>
    </submittedName>
</protein>
<dbReference type="InterPro" id="IPR036440">
    <property type="entry name" value="Peptidase_C15-like_sf"/>
</dbReference>
<keyword evidence="7" id="KW-1185">Reference proteome</keyword>
<dbReference type="Pfam" id="PF01470">
    <property type="entry name" value="Peptidase_C15"/>
    <property type="match status" value="1"/>
</dbReference>
<feature type="region of interest" description="Disordered" evidence="5">
    <location>
        <begin position="1"/>
        <end position="22"/>
    </location>
</feature>
<proteinExistence type="inferred from homology"/>
<dbReference type="OrthoDB" id="407146at2759"/>
<dbReference type="PANTHER" id="PTHR23402">
    <property type="entry name" value="PROTEASE FAMILY C15 PYROGLUTAMYL-PEPTIDASE I-RELATED"/>
    <property type="match status" value="1"/>
</dbReference>
<evidence type="ECO:0000256" key="4">
    <source>
        <dbReference type="ARBA" id="ARBA00022807"/>
    </source>
</evidence>
<reference evidence="6" key="1">
    <citation type="journal article" date="2020" name="Stud. Mycol.">
        <title>101 Dothideomycetes genomes: a test case for predicting lifestyles and emergence of pathogens.</title>
        <authorList>
            <person name="Haridas S."/>
            <person name="Albert R."/>
            <person name="Binder M."/>
            <person name="Bloem J."/>
            <person name="Labutti K."/>
            <person name="Salamov A."/>
            <person name="Andreopoulos B."/>
            <person name="Baker S."/>
            <person name="Barry K."/>
            <person name="Bills G."/>
            <person name="Bluhm B."/>
            <person name="Cannon C."/>
            <person name="Castanera R."/>
            <person name="Culley D."/>
            <person name="Daum C."/>
            <person name="Ezra D."/>
            <person name="Gonzalez J."/>
            <person name="Henrissat B."/>
            <person name="Kuo A."/>
            <person name="Liang C."/>
            <person name="Lipzen A."/>
            <person name="Lutzoni F."/>
            <person name="Magnuson J."/>
            <person name="Mondo S."/>
            <person name="Nolan M."/>
            <person name="Ohm R."/>
            <person name="Pangilinan J."/>
            <person name="Park H.-J."/>
            <person name="Ramirez L."/>
            <person name="Alfaro M."/>
            <person name="Sun H."/>
            <person name="Tritt A."/>
            <person name="Yoshinaga Y."/>
            <person name="Zwiers L.-H."/>
            <person name="Turgeon B."/>
            <person name="Goodwin S."/>
            <person name="Spatafora J."/>
            <person name="Crous P."/>
            <person name="Grigoriev I."/>
        </authorList>
    </citation>
    <scope>NUCLEOTIDE SEQUENCE</scope>
    <source>
        <strain evidence="6">CBS 122367</strain>
    </source>
</reference>
<evidence type="ECO:0000313" key="7">
    <source>
        <dbReference type="Proteomes" id="UP000799291"/>
    </source>
</evidence>
<dbReference type="Gene3D" id="3.40.630.20">
    <property type="entry name" value="Peptidase C15, pyroglutamyl peptidase I-like"/>
    <property type="match status" value="1"/>
</dbReference>
<sequence length="291" mass="32263">MPRDARAATARQPPPQKGEEPVTVLVTGFGPFLAKYPRNSSWEIASTLPALIPATEDHPTPIHIHVNHEAVRVAYNHVIKFIPQRLPPANPMYPRPDIVLHIGLAAGRPYYTLEKGAHGRGYGAIPDVDGERFPDEVGDEKFPPELFPYVLHTSFDTSDVVARWRSCLGHASPDCQLPPDAQVRSTSAPDVRLSPDAGNFLCGFIYYNSLAHYYSMKEDERPVAFLHVPDLSDSDEKLNTGRNVAIALIKALVESKRSVGVVRTQVVNEREKAVQSEEKKVVKAETDINFV</sequence>
<keyword evidence="4" id="KW-0788">Thiol protease</keyword>
<dbReference type="EMBL" id="MU005578">
    <property type="protein sequence ID" value="KAF2685841.1"/>
    <property type="molecule type" value="Genomic_DNA"/>
</dbReference>
<dbReference type="GO" id="GO:0006508">
    <property type="term" value="P:proteolysis"/>
    <property type="evidence" value="ECO:0007669"/>
    <property type="project" value="UniProtKB-KW"/>
</dbReference>
<dbReference type="PANTHER" id="PTHR23402:SF1">
    <property type="entry name" value="PYROGLUTAMYL-PEPTIDASE I"/>
    <property type="match status" value="1"/>
</dbReference>
<evidence type="ECO:0000256" key="5">
    <source>
        <dbReference type="SAM" id="MobiDB-lite"/>
    </source>
</evidence>
<comment type="similarity">
    <text evidence="1">Belongs to the peptidase C15 family.</text>
</comment>